<accession>A0ABT3FP21</accession>
<evidence type="ECO:0000256" key="4">
    <source>
        <dbReference type="RuleBase" id="RU003690"/>
    </source>
</evidence>
<evidence type="ECO:0000313" key="6">
    <source>
        <dbReference type="EMBL" id="MCW1885217.1"/>
    </source>
</evidence>
<dbReference type="Proteomes" id="UP001207930">
    <property type="component" value="Unassembled WGS sequence"/>
</dbReference>
<keyword evidence="3" id="KW-0326">Glycosidase</keyword>
<proteinExistence type="inferred from homology"/>
<dbReference type="SUPFAM" id="SSF51445">
    <property type="entry name" value="(Trans)glycosidases"/>
    <property type="match status" value="2"/>
</dbReference>
<sequence length="727" mass="82087">MPFPPDFLFGTANADHQVEAHDPAREDVWDLWERSQGLTPRGQGTDFWHRYEEDIGAAAAAGCRLFRFSIAWARVESAEGVFESEAFAHYRRVAECVRSHGMQVMVTLHHFVWPAWLERDHGGMIGRRFPDLFARYAARAADAMGDIVDWWITFNEPSQLTFGYIKPWWQSRYYMPPGLPRGSDVDAEAEAVGKLIPNLFLAHARARTAIRERHPSSKVGVNPLVTGFPIWLQMLMDWGACHRGLSEAVFKFTTKGALVSERGDVDLVIGGVTEGDPTRFEFSDPYLRTGKAVLVLEGYAGKGIASLAGKDVGVVAVGNQPEGWRRDLPPQVRKKVFANYDEARTSLAAGKVAAVYGDAFFLLPFELQDRERFRFLATGLSDEHYVVVAPHGHQRLMDRVNRAVEQFQDDLEIACRVPWISQPEAVAKEAQRPLSLHEVFSGGDSLPDHLSTSRDLRRIRRRGRLRVGLRTDAPGVSAACAEDGLEVKLARRIAREVLGDETALDIVPLEPVERLEVLESKSGWLNWAWRFWGTTSLIANANWWYLGMSGRLPEELCPTEAIGAQDFVGLDYYWGLPTWRLHKFRLLEDAAHGRFLTAPVWPQGLFHALQRFHRWFPNQEILIVENGCVPQADGMTRGTYIKAHLDQVERAIAKGVPVKAYNYWSITSNREWGHPFDPNTDFGLYFVDLDKDPELTRREAEGLSVLRDAIASATRDESQRSRGDRTG</sequence>
<dbReference type="PRINTS" id="PR00131">
    <property type="entry name" value="GLHYDRLASE1"/>
</dbReference>
<dbReference type="Gene3D" id="3.40.190.10">
    <property type="entry name" value="Periplasmic binding protein-like II"/>
    <property type="match status" value="3"/>
</dbReference>
<dbReference type="PANTHER" id="PTHR10353">
    <property type="entry name" value="GLYCOSYL HYDROLASE"/>
    <property type="match status" value="1"/>
</dbReference>
<dbReference type="PANTHER" id="PTHR10353:SF209">
    <property type="entry name" value="GALACTOLIPID GALACTOSYLTRANSFERASE SFR2, CHLOROPLASTIC"/>
    <property type="match status" value="1"/>
</dbReference>
<evidence type="ECO:0000259" key="5">
    <source>
        <dbReference type="SMART" id="SM00062"/>
    </source>
</evidence>
<dbReference type="SMART" id="SM00062">
    <property type="entry name" value="PBPb"/>
    <property type="match status" value="1"/>
</dbReference>
<dbReference type="InterPro" id="IPR001360">
    <property type="entry name" value="Glyco_hydro_1"/>
</dbReference>
<dbReference type="Pfam" id="PF00232">
    <property type="entry name" value="Glyco_hydro_1"/>
    <property type="match status" value="2"/>
</dbReference>
<gene>
    <name evidence="6" type="ORF">OKA04_10800</name>
</gene>
<evidence type="ECO:0000256" key="1">
    <source>
        <dbReference type="ARBA" id="ARBA00010838"/>
    </source>
</evidence>
<dbReference type="Gene3D" id="3.20.20.80">
    <property type="entry name" value="Glycosidases"/>
    <property type="match status" value="2"/>
</dbReference>
<dbReference type="RefSeq" id="WP_264501174.1">
    <property type="nucleotide sequence ID" value="NZ_JAPDDS010000005.1"/>
</dbReference>
<comment type="similarity">
    <text evidence="1 4">Belongs to the glycosyl hydrolase 1 family.</text>
</comment>
<feature type="domain" description="Solute-binding protein family 3/N-terminal" evidence="5">
    <location>
        <begin position="216"/>
        <end position="423"/>
    </location>
</feature>
<evidence type="ECO:0000313" key="7">
    <source>
        <dbReference type="Proteomes" id="UP001207930"/>
    </source>
</evidence>
<dbReference type="InterPro" id="IPR017853">
    <property type="entry name" value="GH"/>
</dbReference>
<evidence type="ECO:0000256" key="3">
    <source>
        <dbReference type="ARBA" id="ARBA00023295"/>
    </source>
</evidence>
<dbReference type="EMBL" id="JAPDDS010000005">
    <property type="protein sequence ID" value="MCW1885217.1"/>
    <property type="molecule type" value="Genomic_DNA"/>
</dbReference>
<dbReference type="SUPFAM" id="SSF53850">
    <property type="entry name" value="Periplasmic binding protein-like II"/>
    <property type="match status" value="1"/>
</dbReference>
<reference evidence="6 7" key="1">
    <citation type="submission" date="2022-10" db="EMBL/GenBank/DDBJ databases">
        <title>Luteolibacter flavescens strain MCCC 1K03193, whole genome shotgun sequencing project.</title>
        <authorList>
            <person name="Zhao G."/>
            <person name="Shen L."/>
        </authorList>
    </citation>
    <scope>NUCLEOTIDE SEQUENCE [LARGE SCALE GENOMIC DNA]</scope>
    <source>
        <strain evidence="6 7">MCCC 1K03193</strain>
    </source>
</reference>
<dbReference type="InterPro" id="IPR001638">
    <property type="entry name" value="Solute-binding_3/MltF_N"/>
</dbReference>
<organism evidence="6 7">
    <name type="scientific">Luteolibacter flavescens</name>
    <dbReference type="NCBI Taxonomy" id="1859460"/>
    <lineage>
        <taxon>Bacteria</taxon>
        <taxon>Pseudomonadati</taxon>
        <taxon>Verrucomicrobiota</taxon>
        <taxon>Verrucomicrobiia</taxon>
        <taxon>Verrucomicrobiales</taxon>
        <taxon>Verrucomicrobiaceae</taxon>
        <taxon>Luteolibacter</taxon>
    </lineage>
</organism>
<evidence type="ECO:0000256" key="2">
    <source>
        <dbReference type="ARBA" id="ARBA00022801"/>
    </source>
</evidence>
<keyword evidence="2" id="KW-0378">Hydrolase</keyword>
<name>A0ABT3FP21_9BACT</name>
<protein>
    <submittedName>
        <fullName evidence="6">Family 1 glycosylhydrolase</fullName>
    </submittedName>
</protein>
<keyword evidence="7" id="KW-1185">Reference proteome</keyword>
<comment type="caution">
    <text evidence="6">The sequence shown here is derived from an EMBL/GenBank/DDBJ whole genome shotgun (WGS) entry which is preliminary data.</text>
</comment>